<keyword evidence="3" id="KW-1185">Reference proteome</keyword>
<name>A0A8H2LC75_9FLAO</name>
<dbReference type="InterPro" id="IPR028250">
    <property type="entry name" value="DsbDN"/>
</dbReference>
<evidence type="ECO:0000259" key="1">
    <source>
        <dbReference type="Pfam" id="PF11412"/>
    </source>
</evidence>
<comment type="caution">
    <text evidence="2">The sequence shown here is derived from an EMBL/GenBank/DDBJ whole genome shotgun (WGS) entry which is preliminary data.</text>
</comment>
<dbReference type="Proteomes" id="UP000323324">
    <property type="component" value="Unassembled WGS sequence"/>
</dbReference>
<accession>A0A8H2LC75</accession>
<dbReference type="PROSITE" id="PS51257">
    <property type="entry name" value="PROKAR_LIPOPROTEIN"/>
    <property type="match status" value="1"/>
</dbReference>
<dbReference type="EMBL" id="VSKM01000010">
    <property type="protein sequence ID" value="TYB72599.1"/>
    <property type="molecule type" value="Genomic_DNA"/>
</dbReference>
<proteinExistence type="predicted"/>
<protein>
    <submittedName>
        <fullName evidence="2">Cytochrome C biogenesis protein</fullName>
    </submittedName>
</protein>
<evidence type="ECO:0000313" key="2">
    <source>
        <dbReference type="EMBL" id="TYB72599.1"/>
    </source>
</evidence>
<dbReference type="Pfam" id="PF11412">
    <property type="entry name" value="DsbD_N"/>
    <property type="match status" value="1"/>
</dbReference>
<evidence type="ECO:0000313" key="3">
    <source>
        <dbReference type="Proteomes" id="UP000323324"/>
    </source>
</evidence>
<gene>
    <name evidence="2" type="ORF">ES676_10510</name>
</gene>
<feature type="domain" description="Thiol:disulfide interchange protein DsbD N-terminal" evidence="1">
    <location>
        <begin position="66"/>
        <end position="170"/>
    </location>
</feature>
<reference evidence="2 3" key="1">
    <citation type="submission" date="2019-08" db="EMBL/GenBank/DDBJ databases">
        <title>Genomes of Antarctic Bizionia species.</title>
        <authorList>
            <person name="Bowman J.P."/>
        </authorList>
    </citation>
    <scope>NUCLEOTIDE SEQUENCE [LARGE SCALE GENOMIC DNA]</scope>
    <source>
        <strain evidence="2 3">HFD</strain>
    </source>
</reference>
<sequence length="178" mass="20262">MKNITVILVLFIFISCKNEDKKPNGSSDVMGTEKQIPAAIKTIKTTVTPLKIIEPVKWVTDTRKLSKTEYELIIVANIEDKYHLYSQTVLNNGPEPTVFIFEKSDHYTLIGNTSEEKGHTVYDSIFKLDIKSFSTQTTFKQKIKITNTTTFKINAEIEFMSCNNTTCLMGYSAIKFQI</sequence>
<dbReference type="AlphaFoldDB" id="A0A8H2LC75"/>
<dbReference type="RefSeq" id="WP_148370287.1">
    <property type="nucleotide sequence ID" value="NZ_VSKM01000010.1"/>
</dbReference>
<organism evidence="2 3">
    <name type="scientific">Bizionia saleffrena</name>
    <dbReference type="NCBI Taxonomy" id="291189"/>
    <lineage>
        <taxon>Bacteria</taxon>
        <taxon>Pseudomonadati</taxon>
        <taxon>Bacteroidota</taxon>
        <taxon>Flavobacteriia</taxon>
        <taxon>Flavobacteriales</taxon>
        <taxon>Flavobacteriaceae</taxon>
        <taxon>Bizionia</taxon>
    </lineage>
</organism>